<keyword evidence="5 6" id="KW-0472">Membrane</keyword>
<dbReference type="CDD" id="cd17330">
    <property type="entry name" value="MFS_SLC46_TetA_like"/>
    <property type="match status" value="1"/>
</dbReference>
<feature type="domain" description="Major facilitator superfamily (MFS) profile" evidence="7">
    <location>
        <begin position="32"/>
        <end position="458"/>
    </location>
</feature>
<dbReference type="Pfam" id="PF07690">
    <property type="entry name" value="MFS_1"/>
    <property type="match status" value="1"/>
</dbReference>
<feature type="transmembrane region" description="Helical" evidence="6">
    <location>
        <begin position="160"/>
        <end position="182"/>
    </location>
</feature>
<feature type="transmembrane region" description="Helical" evidence="6">
    <location>
        <begin position="258"/>
        <end position="283"/>
    </location>
</feature>
<dbReference type="InterPro" id="IPR011701">
    <property type="entry name" value="MFS"/>
</dbReference>
<dbReference type="PROSITE" id="PS50850">
    <property type="entry name" value="MFS"/>
    <property type="match status" value="1"/>
</dbReference>
<evidence type="ECO:0000256" key="3">
    <source>
        <dbReference type="ARBA" id="ARBA00022692"/>
    </source>
</evidence>
<feature type="transmembrane region" description="Helical" evidence="6">
    <location>
        <begin position="295"/>
        <end position="316"/>
    </location>
</feature>
<dbReference type="InterPro" id="IPR001958">
    <property type="entry name" value="Tet-R_TetA/multi-R_MdtG-like"/>
</dbReference>
<evidence type="ECO:0000259" key="7">
    <source>
        <dbReference type="PROSITE" id="PS50850"/>
    </source>
</evidence>
<keyword evidence="4 6" id="KW-1133">Transmembrane helix</keyword>
<dbReference type="PANTHER" id="PTHR23504:SF3">
    <property type="entry name" value="MAJOR FACILITATOR SUPERFAMILY (MFS) PROFILE DOMAIN-CONTAINING PROTEIN"/>
    <property type="match status" value="1"/>
</dbReference>
<dbReference type="InterPro" id="IPR036259">
    <property type="entry name" value="MFS_trans_sf"/>
</dbReference>
<evidence type="ECO:0000256" key="6">
    <source>
        <dbReference type="SAM" id="Phobius"/>
    </source>
</evidence>
<name>A0A2G7FS59_9EURO</name>
<keyword evidence="2" id="KW-0813">Transport</keyword>
<dbReference type="EMBL" id="NEXV01000451">
    <property type="protein sequence ID" value="PIG83454.1"/>
    <property type="molecule type" value="Genomic_DNA"/>
</dbReference>
<feature type="transmembrane region" description="Helical" evidence="6">
    <location>
        <begin position="127"/>
        <end position="148"/>
    </location>
</feature>
<organism evidence="8 9">
    <name type="scientific">Aspergillus arachidicola</name>
    <dbReference type="NCBI Taxonomy" id="656916"/>
    <lineage>
        <taxon>Eukaryota</taxon>
        <taxon>Fungi</taxon>
        <taxon>Dikarya</taxon>
        <taxon>Ascomycota</taxon>
        <taxon>Pezizomycotina</taxon>
        <taxon>Eurotiomycetes</taxon>
        <taxon>Eurotiomycetidae</taxon>
        <taxon>Eurotiales</taxon>
        <taxon>Aspergillaceae</taxon>
        <taxon>Aspergillus</taxon>
        <taxon>Aspergillus subgen. Circumdati</taxon>
    </lineage>
</organism>
<keyword evidence="3 6" id="KW-0812">Transmembrane</keyword>
<sequence>MVNTTSDDVHETTALLGRNRVPKEEKPLPKAQILLLCYARAVEPLAFFSIFPYVSQMIQDNGGIEISDVGFYTGLTESLFSLTQAIVMIFWGRAADRIGRKPVLVFSLFGVTVATVLFGLSKSITQMVLFRCLAGVFAGTIVTIRTMIAEHSTSETQARAFSWFAFSGNLGIFLGPLLGGSLANPAHQYPGVFKDTGFFADYPYALSSLVVALVGATAAFSSLLFVQETLKKEPATSGSNRDKELSTWQLLKAPSVGIVLYTYGHIMVLAFAYTAIIPVFWFTPTYLGGYGFTPLQISMLMGLNGAAQSAWLLLVFPPLQKRIGSNGVIRLCAYAYPFFFLACPAGNILLRLDSEVSVKVFWVFLPIALAVGCGVSMSFTAIQLILNDVSPSPKVLGTLNALALTGVSGLRAICPALFTTLFALGVRTQIAGGYAIWVLMLLLAAALSVAARYLPEPEKPDEFQVDVLRNLLDRAPEIEITESILLAAKDPNQLQFLLSRCPEFPISDAVLEAVVSERAQNSKYLEYLLQHDPELAIPSDLPSTLIEQLRIYKSGYGIRSMIEVLARHNQKVEFTSENRKDINALFQRQADSDFKQQVLSLEKNT</sequence>
<feature type="transmembrane region" description="Helical" evidence="6">
    <location>
        <begin position="103"/>
        <end position="121"/>
    </location>
</feature>
<protein>
    <submittedName>
        <fullName evidence="8">Tetracycline-efflux transporter</fullName>
    </submittedName>
</protein>
<dbReference type="GO" id="GO:0022857">
    <property type="term" value="F:transmembrane transporter activity"/>
    <property type="evidence" value="ECO:0007669"/>
    <property type="project" value="InterPro"/>
</dbReference>
<feature type="transmembrane region" description="Helical" evidence="6">
    <location>
        <begin position="434"/>
        <end position="454"/>
    </location>
</feature>
<evidence type="ECO:0000256" key="2">
    <source>
        <dbReference type="ARBA" id="ARBA00022448"/>
    </source>
</evidence>
<feature type="transmembrane region" description="Helical" evidence="6">
    <location>
        <begin position="398"/>
        <end position="422"/>
    </location>
</feature>
<dbReference type="Proteomes" id="UP000231358">
    <property type="component" value="Unassembled WGS sequence"/>
</dbReference>
<accession>A0A2G7FS59</accession>
<dbReference type="AlphaFoldDB" id="A0A2G7FS59"/>
<evidence type="ECO:0000256" key="1">
    <source>
        <dbReference type="ARBA" id="ARBA00004141"/>
    </source>
</evidence>
<dbReference type="SUPFAM" id="SSF103473">
    <property type="entry name" value="MFS general substrate transporter"/>
    <property type="match status" value="1"/>
</dbReference>
<feature type="transmembrane region" description="Helical" evidence="6">
    <location>
        <begin position="33"/>
        <end position="51"/>
    </location>
</feature>
<proteinExistence type="predicted"/>
<dbReference type="Gene3D" id="1.20.1250.20">
    <property type="entry name" value="MFS general substrate transporter like domains"/>
    <property type="match status" value="1"/>
</dbReference>
<evidence type="ECO:0000256" key="4">
    <source>
        <dbReference type="ARBA" id="ARBA00022989"/>
    </source>
</evidence>
<gene>
    <name evidence="8" type="ORF">AARAC_010096</name>
</gene>
<dbReference type="PRINTS" id="PR01035">
    <property type="entry name" value="TCRTETA"/>
</dbReference>
<feature type="transmembrane region" description="Helical" evidence="6">
    <location>
        <begin position="328"/>
        <end position="349"/>
    </location>
</feature>
<evidence type="ECO:0000256" key="5">
    <source>
        <dbReference type="ARBA" id="ARBA00023136"/>
    </source>
</evidence>
<keyword evidence="9" id="KW-1185">Reference proteome</keyword>
<dbReference type="InterPro" id="IPR020846">
    <property type="entry name" value="MFS_dom"/>
</dbReference>
<reference evidence="8 9" key="1">
    <citation type="submission" date="2017-05" db="EMBL/GenBank/DDBJ databases">
        <title>Genome sequence for an aflatoxigenic pathogen of Argentinian peanut, Aspergillus arachidicola.</title>
        <authorList>
            <person name="Moore G."/>
            <person name="Beltz S.B."/>
            <person name="Mack B.M."/>
        </authorList>
    </citation>
    <scope>NUCLEOTIDE SEQUENCE [LARGE SCALE GENOMIC DNA]</scope>
    <source>
        <strain evidence="8 9">CBS 117610</strain>
    </source>
</reference>
<feature type="transmembrane region" description="Helical" evidence="6">
    <location>
        <begin position="202"/>
        <end position="226"/>
    </location>
</feature>
<evidence type="ECO:0000313" key="9">
    <source>
        <dbReference type="Proteomes" id="UP000231358"/>
    </source>
</evidence>
<dbReference type="GO" id="GO:0016020">
    <property type="term" value="C:membrane"/>
    <property type="evidence" value="ECO:0007669"/>
    <property type="project" value="UniProtKB-SubCell"/>
</dbReference>
<comment type="subcellular location">
    <subcellularLocation>
        <location evidence="1">Membrane</location>
        <topology evidence="1">Multi-pass membrane protein</topology>
    </subcellularLocation>
</comment>
<dbReference type="PANTHER" id="PTHR23504">
    <property type="entry name" value="MAJOR FACILITATOR SUPERFAMILY DOMAIN-CONTAINING PROTEIN 10"/>
    <property type="match status" value="1"/>
</dbReference>
<feature type="transmembrane region" description="Helical" evidence="6">
    <location>
        <begin position="361"/>
        <end position="386"/>
    </location>
</feature>
<feature type="transmembrane region" description="Helical" evidence="6">
    <location>
        <begin position="71"/>
        <end position="91"/>
    </location>
</feature>
<comment type="caution">
    <text evidence="8">The sequence shown here is derived from an EMBL/GenBank/DDBJ whole genome shotgun (WGS) entry which is preliminary data.</text>
</comment>
<evidence type="ECO:0000313" key="8">
    <source>
        <dbReference type="EMBL" id="PIG83454.1"/>
    </source>
</evidence>